<evidence type="ECO:0000313" key="3">
    <source>
        <dbReference type="EMBL" id="KAK3758279.1"/>
    </source>
</evidence>
<feature type="transmembrane region" description="Helical" evidence="2">
    <location>
        <begin position="95"/>
        <end position="114"/>
    </location>
</feature>
<dbReference type="Proteomes" id="UP001283361">
    <property type="component" value="Unassembled WGS sequence"/>
</dbReference>
<dbReference type="Pfam" id="PF07690">
    <property type="entry name" value="MFS_1"/>
    <property type="match status" value="1"/>
</dbReference>
<dbReference type="SUPFAM" id="SSF103473">
    <property type="entry name" value="MFS general substrate transporter"/>
    <property type="match status" value="1"/>
</dbReference>
<feature type="compositionally biased region" description="Basic and acidic residues" evidence="1">
    <location>
        <begin position="333"/>
        <end position="348"/>
    </location>
</feature>
<feature type="transmembrane region" description="Helical" evidence="2">
    <location>
        <begin position="120"/>
        <end position="140"/>
    </location>
</feature>
<dbReference type="PANTHER" id="PTHR11360:SF284">
    <property type="entry name" value="EG:103B4.3 PROTEIN-RELATED"/>
    <property type="match status" value="1"/>
</dbReference>
<evidence type="ECO:0008006" key="5">
    <source>
        <dbReference type="Google" id="ProtNLM"/>
    </source>
</evidence>
<keyword evidence="2" id="KW-0472">Membrane</keyword>
<feature type="region of interest" description="Disordered" evidence="1">
    <location>
        <begin position="326"/>
        <end position="350"/>
    </location>
</feature>
<feature type="transmembrane region" description="Helical" evidence="2">
    <location>
        <begin position="596"/>
        <end position="618"/>
    </location>
</feature>
<dbReference type="EMBL" id="JAWDGP010005278">
    <property type="protein sequence ID" value="KAK3758279.1"/>
    <property type="molecule type" value="Genomic_DNA"/>
</dbReference>
<comment type="caution">
    <text evidence="3">The sequence shown here is derived from an EMBL/GenBank/DDBJ whole genome shotgun (WGS) entry which is preliminary data.</text>
</comment>
<evidence type="ECO:0000313" key="4">
    <source>
        <dbReference type="Proteomes" id="UP001283361"/>
    </source>
</evidence>
<feature type="transmembrane region" description="Helical" evidence="2">
    <location>
        <begin position="29"/>
        <end position="53"/>
    </location>
</feature>
<feature type="transmembrane region" description="Helical" evidence="2">
    <location>
        <begin position="564"/>
        <end position="584"/>
    </location>
</feature>
<reference evidence="3" key="1">
    <citation type="journal article" date="2023" name="G3 (Bethesda)">
        <title>A reference genome for the long-term kleptoplast-retaining sea slug Elysia crispata morphotype clarki.</title>
        <authorList>
            <person name="Eastman K.E."/>
            <person name="Pendleton A.L."/>
            <person name="Shaikh M.A."/>
            <person name="Suttiyut T."/>
            <person name="Ogas R."/>
            <person name="Tomko P."/>
            <person name="Gavelis G."/>
            <person name="Widhalm J.R."/>
            <person name="Wisecaver J.H."/>
        </authorList>
    </citation>
    <scope>NUCLEOTIDE SEQUENCE</scope>
    <source>
        <strain evidence="3">ECLA1</strain>
    </source>
</reference>
<keyword evidence="2" id="KW-1133">Transmembrane helix</keyword>
<feature type="transmembrane region" description="Helical" evidence="2">
    <location>
        <begin position="185"/>
        <end position="207"/>
    </location>
</feature>
<sequence>MGASQENPKTKSPAGQNQTALVPTFGRGILLAAGALNFGLGLGLPISLSVMFLDWQESFSTTRAVTATVHSTCVGILFGGGVLAGYVINRFGARVTFVLGSFLATLGMFLGAFVTNIPLLLISVGIVAGCGFCLIQLPCIPCCTRPFKTNQGVAIAVVTTGGGCISVVLPYFYDFLVDTYSWRGAFIIISGMSLNTLVLELVMTSYVSKNILVSSPETEALVPDTSGATPCGTLNAHKDTEIPLVYKTIDDKQMGETVFAKEGSLGVVKSKRIDLKEENVNGGNFASDVLYLQVDVKDTEALQSENNIDVDTRHDTRHIPQVECDLSQSRSLDLQRSEPSDSMIRRNGEAQGDVKNVIESRKLIVDIHGGSKPSTQSNSASAQNEKVKSCKYADENDDALVPGIVYLDSSASDLKLAQSSLSVSNAKQSPWRFLLDPLAWSIFAFLGLVLGVQFSTQMLAMDIADTKGFPEQGLLLVLVGILSGLVGKAMSGVFGLCRSLSSFMVLAASGVIGSGALAMMGCVSGLTETVVSMSVIGLSLGFIVSVFPKCFLDLRSMDQASYPLALGMGNTVEGVFDFLIPILVGHMVDVSGSYALPYSILSGISLICSCVLMAVYLLTKRKTKE</sequence>
<feature type="transmembrane region" description="Helical" evidence="2">
    <location>
        <begin position="503"/>
        <end position="526"/>
    </location>
</feature>
<feature type="transmembrane region" description="Helical" evidence="2">
    <location>
        <begin position="474"/>
        <end position="496"/>
    </location>
</feature>
<feature type="transmembrane region" description="Helical" evidence="2">
    <location>
        <begin position="433"/>
        <end position="454"/>
    </location>
</feature>
<feature type="transmembrane region" description="Helical" evidence="2">
    <location>
        <begin position="152"/>
        <end position="173"/>
    </location>
</feature>
<keyword evidence="4" id="KW-1185">Reference proteome</keyword>
<keyword evidence="2" id="KW-0812">Transmembrane</keyword>
<feature type="transmembrane region" description="Helical" evidence="2">
    <location>
        <begin position="65"/>
        <end position="88"/>
    </location>
</feature>
<evidence type="ECO:0000256" key="1">
    <source>
        <dbReference type="SAM" id="MobiDB-lite"/>
    </source>
</evidence>
<accession>A0AAE1D5N6</accession>
<organism evidence="3 4">
    <name type="scientific">Elysia crispata</name>
    <name type="common">lettuce slug</name>
    <dbReference type="NCBI Taxonomy" id="231223"/>
    <lineage>
        <taxon>Eukaryota</taxon>
        <taxon>Metazoa</taxon>
        <taxon>Spiralia</taxon>
        <taxon>Lophotrochozoa</taxon>
        <taxon>Mollusca</taxon>
        <taxon>Gastropoda</taxon>
        <taxon>Heterobranchia</taxon>
        <taxon>Euthyneura</taxon>
        <taxon>Panpulmonata</taxon>
        <taxon>Sacoglossa</taxon>
        <taxon>Placobranchoidea</taxon>
        <taxon>Plakobranchidae</taxon>
        <taxon>Elysia</taxon>
    </lineage>
</organism>
<feature type="transmembrane region" description="Helical" evidence="2">
    <location>
        <begin position="532"/>
        <end position="552"/>
    </location>
</feature>
<evidence type="ECO:0000256" key="2">
    <source>
        <dbReference type="SAM" id="Phobius"/>
    </source>
</evidence>
<dbReference type="InterPro" id="IPR036259">
    <property type="entry name" value="MFS_trans_sf"/>
</dbReference>
<dbReference type="AlphaFoldDB" id="A0AAE1D5N6"/>
<proteinExistence type="predicted"/>
<dbReference type="GO" id="GO:0022857">
    <property type="term" value="F:transmembrane transporter activity"/>
    <property type="evidence" value="ECO:0007669"/>
    <property type="project" value="InterPro"/>
</dbReference>
<name>A0AAE1D5N6_9GAST</name>
<dbReference type="InterPro" id="IPR011701">
    <property type="entry name" value="MFS"/>
</dbReference>
<dbReference type="PANTHER" id="PTHR11360">
    <property type="entry name" value="MONOCARBOXYLATE TRANSPORTER"/>
    <property type="match status" value="1"/>
</dbReference>
<gene>
    <name evidence="3" type="ORF">RRG08_033246</name>
</gene>
<dbReference type="InterPro" id="IPR050327">
    <property type="entry name" value="Proton-linked_MCT"/>
</dbReference>
<dbReference type="Gene3D" id="1.20.1250.20">
    <property type="entry name" value="MFS general substrate transporter like domains"/>
    <property type="match status" value="2"/>
</dbReference>
<protein>
    <recommendedName>
        <fullName evidence="5">Major facilitator superfamily (MFS) profile domain-containing protein</fullName>
    </recommendedName>
</protein>